<dbReference type="Proteomes" id="UP000326202">
    <property type="component" value="Chromosome"/>
</dbReference>
<dbReference type="EMBL" id="CP042906">
    <property type="protein sequence ID" value="QEX17580.1"/>
    <property type="molecule type" value="Genomic_DNA"/>
</dbReference>
<sequence length="65" mass="7436">MPRRFIDRAPDHRLRFVYNDAVVSFSVASDVTFGEIAQTLDCLSSEREGNPVAIDLTRLPRIMLR</sequence>
<dbReference type="KEGG" id="htq:FRZ44_28820"/>
<name>A0A5J6MND9_9PROT</name>
<accession>A0A5J6MND9</accession>
<evidence type="ECO:0000313" key="2">
    <source>
        <dbReference type="Proteomes" id="UP000326202"/>
    </source>
</evidence>
<keyword evidence="2" id="KW-1185">Reference proteome</keyword>
<gene>
    <name evidence="1" type="ORF">FRZ44_28820</name>
</gene>
<dbReference type="RefSeq" id="WP_151177824.1">
    <property type="nucleotide sequence ID" value="NZ_CP042906.1"/>
</dbReference>
<organism evidence="1 2">
    <name type="scientific">Hypericibacter terrae</name>
    <dbReference type="NCBI Taxonomy" id="2602015"/>
    <lineage>
        <taxon>Bacteria</taxon>
        <taxon>Pseudomonadati</taxon>
        <taxon>Pseudomonadota</taxon>
        <taxon>Alphaproteobacteria</taxon>
        <taxon>Rhodospirillales</taxon>
        <taxon>Dongiaceae</taxon>
        <taxon>Hypericibacter</taxon>
    </lineage>
</organism>
<protein>
    <submittedName>
        <fullName evidence="1">Uncharacterized protein</fullName>
    </submittedName>
</protein>
<evidence type="ECO:0000313" key="1">
    <source>
        <dbReference type="EMBL" id="QEX17580.1"/>
    </source>
</evidence>
<reference evidence="1 2" key="1">
    <citation type="submission" date="2019-08" db="EMBL/GenBank/DDBJ databases">
        <title>Hyperibacter terrae gen. nov., sp. nov. and Hyperibacter viscosus sp. nov., two new members in the family Rhodospirillaceae isolated from the rhizosphere of Hypericum perforatum.</title>
        <authorList>
            <person name="Noviana Z."/>
        </authorList>
    </citation>
    <scope>NUCLEOTIDE SEQUENCE [LARGE SCALE GENOMIC DNA]</scope>
    <source>
        <strain evidence="1 2">R5913</strain>
    </source>
</reference>
<dbReference type="AlphaFoldDB" id="A0A5J6MND9"/>
<proteinExistence type="predicted"/>